<dbReference type="OrthoDB" id="547698at2759"/>
<organism evidence="2 3">
    <name type="scientific">Monoraphidium neglectum</name>
    <dbReference type="NCBI Taxonomy" id="145388"/>
    <lineage>
        <taxon>Eukaryota</taxon>
        <taxon>Viridiplantae</taxon>
        <taxon>Chlorophyta</taxon>
        <taxon>core chlorophytes</taxon>
        <taxon>Chlorophyceae</taxon>
        <taxon>CS clade</taxon>
        <taxon>Sphaeropleales</taxon>
        <taxon>Selenastraceae</taxon>
        <taxon>Monoraphidium</taxon>
    </lineage>
</organism>
<evidence type="ECO:0000313" key="2">
    <source>
        <dbReference type="EMBL" id="KIZ03957.1"/>
    </source>
</evidence>
<keyword evidence="3" id="KW-1185">Reference proteome</keyword>
<name>A0A0D2MTY5_9CHLO</name>
<dbReference type="AlphaFoldDB" id="A0A0D2MTY5"/>
<feature type="compositionally biased region" description="Low complexity" evidence="1">
    <location>
        <begin position="43"/>
        <end position="61"/>
    </location>
</feature>
<proteinExistence type="predicted"/>
<dbReference type="KEGG" id="mng:MNEG_4005"/>
<feature type="compositionally biased region" description="Low complexity" evidence="1">
    <location>
        <begin position="13"/>
        <end position="29"/>
    </location>
</feature>
<dbReference type="Proteomes" id="UP000054498">
    <property type="component" value="Unassembled WGS sequence"/>
</dbReference>
<reference evidence="2 3" key="1">
    <citation type="journal article" date="2013" name="BMC Genomics">
        <title>Reconstruction of the lipid metabolism for the microalga Monoraphidium neglectum from its genome sequence reveals characteristics suitable for biofuel production.</title>
        <authorList>
            <person name="Bogen C."/>
            <person name="Al-Dilaimi A."/>
            <person name="Albersmeier A."/>
            <person name="Wichmann J."/>
            <person name="Grundmann M."/>
            <person name="Rupp O."/>
            <person name="Lauersen K.J."/>
            <person name="Blifernez-Klassen O."/>
            <person name="Kalinowski J."/>
            <person name="Goesmann A."/>
            <person name="Mussgnug J.H."/>
            <person name="Kruse O."/>
        </authorList>
    </citation>
    <scope>NUCLEOTIDE SEQUENCE [LARGE SCALE GENOMIC DNA]</scope>
    <source>
        <strain evidence="2 3">SAG 48.87</strain>
    </source>
</reference>
<gene>
    <name evidence="2" type="ORF">MNEG_4005</name>
</gene>
<evidence type="ECO:0000313" key="3">
    <source>
        <dbReference type="Proteomes" id="UP000054498"/>
    </source>
</evidence>
<protein>
    <submittedName>
        <fullName evidence="2">Uncharacterized protein</fullName>
    </submittedName>
</protein>
<accession>A0A0D2MTY5</accession>
<dbReference type="GeneID" id="25736883"/>
<dbReference type="EMBL" id="KK100752">
    <property type="protein sequence ID" value="KIZ03957.1"/>
    <property type="molecule type" value="Genomic_DNA"/>
</dbReference>
<sequence length="391" mass="41550">MLAVHLIASSAASLSVGGASRGSGTRASALPSDAHWHVHAARQQQEQQEQLQRQEQQQQHHQQQHKHRSTEPMAFPQSMYGGPAGALAPCREATPPPAAATAAGCGCGCDGDDASPLSSGTPLQFPGASCVIEEVVDAPAAAPAVLGKRSRAAEWPLDASAGMLAQWRAKQPALSPQSQLRQRLHMRQQHCEAPQLPSGPERQAAAAADEQLQVQLSSGSGSSTCSTFAGDAEGIDWQLLAVARHQLQQQQQQQQQQQLNMRRRLSALRAPGAAPPQPARALLAPLDAALAWAGGVLVVEAREVFLLARHMWARVEGRADELLLASLGASQPHDRVMVLAALWIASKLEGGRRSVAGASRLCAATGLSKWGVTSVEVHLLQVLDFSPYRGW</sequence>
<dbReference type="RefSeq" id="XP_013902976.1">
    <property type="nucleotide sequence ID" value="XM_014047522.1"/>
</dbReference>
<evidence type="ECO:0000256" key="1">
    <source>
        <dbReference type="SAM" id="MobiDB-lite"/>
    </source>
</evidence>
<feature type="region of interest" description="Disordered" evidence="1">
    <location>
        <begin position="187"/>
        <end position="220"/>
    </location>
</feature>
<feature type="region of interest" description="Disordered" evidence="1">
    <location>
        <begin position="13"/>
        <end position="80"/>
    </location>
</feature>